<proteinExistence type="predicted"/>
<reference evidence="2" key="1">
    <citation type="submission" date="2019-04" db="EMBL/GenBank/DDBJ databases">
        <title>Evolution of Biomass-Degrading Anaerobic Consortia Revealed by Metagenomics.</title>
        <authorList>
            <person name="Peng X."/>
        </authorList>
    </citation>
    <scope>NUCLEOTIDE SEQUENCE</scope>
    <source>
        <strain evidence="2">SIG14</strain>
    </source>
</reference>
<dbReference type="Proteomes" id="UP000732619">
    <property type="component" value="Unassembled WGS sequence"/>
</dbReference>
<dbReference type="AlphaFoldDB" id="A0A8T3VLF2"/>
<keyword evidence="1" id="KW-1133">Transmembrane helix</keyword>
<protein>
    <submittedName>
        <fullName evidence="2">Uncharacterized protein</fullName>
    </submittedName>
</protein>
<comment type="caution">
    <text evidence="2">The sequence shown here is derived from an EMBL/GenBank/DDBJ whole genome shotgun (WGS) entry which is preliminary data.</text>
</comment>
<name>A0A8T3VLF2_METOL</name>
<evidence type="ECO:0000313" key="3">
    <source>
        <dbReference type="Proteomes" id="UP000732619"/>
    </source>
</evidence>
<gene>
    <name evidence="2" type="ORF">E7Z75_02770</name>
</gene>
<evidence type="ECO:0000313" key="2">
    <source>
        <dbReference type="EMBL" id="MBE6512062.1"/>
    </source>
</evidence>
<keyword evidence="1" id="KW-0472">Membrane</keyword>
<sequence length="121" mass="13607">METKKVLIICLTVIVVLGIFLGAFYIMNSNNSKAMSDNSDLNLSDVSEDNSSQIKKAYMDSDSKPAKHYDDWQKDYETGLYDEYGDPIYRSVFSTSGGQYDPGIYEAYWSSNGPINETRIG</sequence>
<keyword evidence="1" id="KW-0812">Transmembrane</keyword>
<evidence type="ECO:0000256" key="1">
    <source>
        <dbReference type="SAM" id="Phobius"/>
    </source>
</evidence>
<accession>A0A8T3VLF2</accession>
<organism evidence="2 3">
    <name type="scientific">Methanobrevibacter olleyae</name>
    <dbReference type="NCBI Taxonomy" id="294671"/>
    <lineage>
        <taxon>Archaea</taxon>
        <taxon>Methanobacteriati</taxon>
        <taxon>Methanobacteriota</taxon>
        <taxon>Methanomada group</taxon>
        <taxon>Methanobacteria</taxon>
        <taxon>Methanobacteriales</taxon>
        <taxon>Methanobacteriaceae</taxon>
        <taxon>Methanobrevibacter</taxon>
    </lineage>
</organism>
<dbReference type="EMBL" id="SUTG01000007">
    <property type="protein sequence ID" value="MBE6512062.1"/>
    <property type="molecule type" value="Genomic_DNA"/>
</dbReference>
<feature type="transmembrane region" description="Helical" evidence="1">
    <location>
        <begin position="6"/>
        <end position="26"/>
    </location>
</feature>